<dbReference type="AlphaFoldDB" id="A0A8J3CEC7"/>
<sequence>MGDHADERAARLRRARAAAAGIAARRRAADCRYLAQLPDTDNVLALVSYVVRARRSVEATVLRADVAAGLSLLDFIEDEADRLRLLLLRDVAPVAGISRRELAEWKGVTVAGIEALLRRLESRVEHGDAKDEKVLRARRRRARRDARWRARHATAVRRIAAALVTRAALLTGLPSATEYGMPVADRLEELAAELEGCPPGTVPPPSLVVWLWNVWDAVTASPGPLPDEDGLVAAVTEGGRLRADYRAQVEER</sequence>
<comment type="caution">
    <text evidence="1">The sequence shown here is derived from an EMBL/GenBank/DDBJ whole genome shotgun (WGS) entry which is preliminary data.</text>
</comment>
<keyword evidence="2" id="KW-1185">Reference proteome</keyword>
<protein>
    <submittedName>
        <fullName evidence="1">Uncharacterized protein</fullName>
    </submittedName>
</protein>
<proteinExistence type="predicted"/>
<organism evidence="1 2">
    <name type="scientific">Longimycelium tulufanense</name>
    <dbReference type="NCBI Taxonomy" id="907463"/>
    <lineage>
        <taxon>Bacteria</taxon>
        <taxon>Bacillati</taxon>
        <taxon>Actinomycetota</taxon>
        <taxon>Actinomycetes</taxon>
        <taxon>Pseudonocardiales</taxon>
        <taxon>Pseudonocardiaceae</taxon>
        <taxon>Longimycelium</taxon>
    </lineage>
</organism>
<dbReference type="EMBL" id="BMMK01000057">
    <property type="protein sequence ID" value="GGM82537.1"/>
    <property type="molecule type" value="Genomic_DNA"/>
</dbReference>
<accession>A0A8J3CEC7</accession>
<name>A0A8J3CEC7_9PSEU</name>
<dbReference type="Proteomes" id="UP000637578">
    <property type="component" value="Unassembled WGS sequence"/>
</dbReference>
<reference evidence="1" key="2">
    <citation type="submission" date="2020-09" db="EMBL/GenBank/DDBJ databases">
        <authorList>
            <person name="Sun Q."/>
            <person name="Zhou Y."/>
        </authorList>
    </citation>
    <scope>NUCLEOTIDE SEQUENCE</scope>
    <source>
        <strain evidence="1">CGMCC 4.5737</strain>
    </source>
</reference>
<reference evidence="1" key="1">
    <citation type="journal article" date="2014" name="Int. J. Syst. Evol. Microbiol.">
        <title>Complete genome sequence of Corynebacterium casei LMG S-19264T (=DSM 44701T), isolated from a smear-ripened cheese.</title>
        <authorList>
            <consortium name="US DOE Joint Genome Institute (JGI-PGF)"/>
            <person name="Walter F."/>
            <person name="Albersmeier A."/>
            <person name="Kalinowski J."/>
            <person name="Ruckert C."/>
        </authorList>
    </citation>
    <scope>NUCLEOTIDE SEQUENCE</scope>
    <source>
        <strain evidence="1">CGMCC 4.5737</strain>
    </source>
</reference>
<gene>
    <name evidence="1" type="ORF">GCM10012275_61390</name>
</gene>
<evidence type="ECO:0000313" key="2">
    <source>
        <dbReference type="Proteomes" id="UP000637578"/>
    </source>
</evidence>
<dbReference type="RefSeq" id="WP_189061935.1">
    <property type="nucleotide sequence ID" value="NZ_BMMK01000057.1"/>
</dbReference>
<evidence type="ECO:0000313" key="1">
    <source>
        <dbReference type="EMBL" id="GGM82537.1"/>
    </source>
</evidence>